<evidence type="ECO:0000313" key="1">
    <source>
        <dbReference type="EMBL" id="KAJ2991738.1"/>
    </source>
</evidence>
<protein>
    <submittedName>
        <fullName evidence="1">Uncharacterized protein</fullName>
    </submittedName>
</protein>
<organism evidence="1 2">
    <name type="scientific">Xylaria curta</name>
    <dbReference type="NCBI Taxonomy" id="42375"/>
    <lineage>
        <taxon>Eukaryota</taxon>
        <taxon>Fungi</taxon>
        <taxon>Dikarya</taxon>
        <taxon>Ascomycota</taxon>
        <taxon>Pezizomycotina</taxon>
        <taxon>Sordariomycetes</taxon>
        <taxon>Xylariomycetidae</taxon>
        <taxon>Xylariales</taxon>
        <taxon>Xylariaceae</taxon>
        <taxon>Xylaria</taxon>
    </lineage>
</organism>
<sequence>MISKTELKRREKQRKTAEEKAKKAEKAQASAPQGRRKTQAGGGIDSQCQQIESFRASKEPNPYPHKFHVNSKLGAFHEKYADIKSGESRKDVEIRIGLRIMSQRSYGASLRFYDCKAEGINVQVMCEANEATGDVPFLQQHEHLRRGDWIGVVGFPGRTNPKSRDVGELSIFAREVTLLTPCLHQLPSAHYGFKDKEQRFRQRYLDLIMNDSTRKTFITRAKIIGFIRDFLNQRDFLEVQTPMMNKIAGGATARPFKTFHNDLQMELYMRIAPELYLKQLVVGGLERVYEIGRQFRNEDIDLTHNPEFTTMEFYCAFFDVNDVMDLTEEMVSSLVKSVTGSYVTKYHAQDGTEYSINWEAPWPRIDMIPALEEATGEKFPPADQFHTDESLEFFKSLLQKQKLDCSPPLTASRMIDKMVGEYIESKCINPTFIKGHPQIMSPLAKADRAVPGLTERFETFVATKEICNAYTELNDPFDQRARFLEQAKDKDKGDLEAQVIDETFCQALEYGLPPTGGFGMGIDRVAMFLTDNYSIKEVLTFPMMKDVPSAPSNETMTLPIHPEQSL</sequence>
<comment type="caution">
    <text evidence="1">The sequence shown here is derived from an EMBL/GenBank/DDBJ whole genome shotgun (WGS) entry which is preliminary data.</text>
</comment>
<accession>A0ACC1PG87</accession>
<evidence type="ECO:0000313" key="2">
    <source>
        <dbReference type="Proteomes" id="UP001143856"/>
    </source>
</evidence>
<reference evidence="1" key="1">
    <citation type="submission" date="2022-10" db="EMBL/GenBank/DDBJ databases">
        <title>Genome Sequence of Xylaria curta.</title>
        <authorList>
            <person name="Buettner E."/>
        </authorList>
    </citation>
    <scope>NUCLEOTIDE SEQUENCE</scope>
    <source>
        <strain evidence="1">Babe10</strain>
    </source>
</reference>
<dbReference type="Proteomes" id="UP001143856">
    <property type="component" value="Unassembled WGS sequence"/>
</dbReference>
<keyword evidence="2" id="KW-1185">Reference proteome</keyword>
<dbReference type="EMBL" id="JAPDGR010000311">
    <property type="protein sequence ID" value="KAJ2991738.1"/>
    <property type="molecule type" value="Genomic_DNA"/>
</dbReference>
<gene>
    <name evidence="1" type="ORF">NUW58_g2406</name>
</gene>
<proteinExistence type="predicted"/>
<name>A0ACC1PG87_9PEZI</name>